<dbReference type="AlphaFoldDB" id="A0A0F9AIY5"/>
<evidence type="ECO:0000313" key="1">
    <source>
        <dbReference type="EMBL" id="KKL09360.1"/>
    </source>
</evidence>
<accession>A0A0F9AIY5</accession>
<gene>
    <name evidence="1" type="ORF">LCGC14_2566630</name>
</gene>
<organism evidence="1">
    <name type="scientific">marine sediment metagenome</name>
    <dbReference type="NCBI Taxonomy" id="412755"/>
    <lineage>
        <taxon>unclassified sequences</taxon>
        <taxon>metagenomes</taxon>
        <taxon>ecological metagenomes</taxon>
    </lineage>
</organism>
<dbReference type="EMBL" id="LAZR01042513">
    <property type="protein sequence ID" value="KKL09360.1"/>
    <property type="molecule type" value="Genomic_DNA"/>
</dbReference>
<protein>
    <submittedName>
        <fullName evidence="1">Uncharacterized protein</fullName>
    </submittedName>
</protein>
<sequence>MYKLSRLYLLTVPYHSDRVAVEVNMQDAETRLPVTSGVRDELRALKIGGQTYDEMLKCLIELARRHRDELTEIAATQPV</sequence>
<name>A0A0F9AIY5_9ZZZZ</name>
<proteinExistence type="predicted"/>
<reference evidence="1" key="1">
    <citation type="journal article" date="2015" name="Nature">
        <title>Complex archaea that bridge the gap between prokaryotes and eukaryotes.</title>
        <authorList>
            <person name="Spang A."/>
            <person name="Saw J.H."/>
            <person name="Jorgensen S.L."/>
            <person name="Zaremba-Niedzwiedzka K."/>
            <person name="Martijn J."/>
            <person name="Lind A.E."/>
            <person name="van Eijk R."/>
            <person name="Schleper C."/>
            <person name="Guy L."/>
            <person name="Ettema T.J."/>
        </authorList>
    </citation>
    <scope>NUCLEOTIDE SEQUENCE</scope>
</reference>
<comment type="caution">
    <text evidence="1">The sequence shown here is derived from an EMBL/GenBank/DDBJ whole genome shotgun (WGS) entry which is preliminary data.</text>
</comment>